<feature type="transmembrane region" description="Helical" evidence="1">
    <location>
        <begin position="99"/>
        <end position="117"/>
    </location>
</feature>
<sequence length="221" mass="24773">MDIAFLVLSYCLFIIAFGVGACWLWPDYVDSHDFVQVRGRLLQAWVLEMCFELVIWHTGCVKSLCFVAIIVANVWGMLDAFLRYPMVHDIDSLFGLKQLFLILIKLIAYTAGFVNIAKNVGLFVLLLLSSTCVLPIVWLVSLPIVDVASSHFGHSVEDVDLAVRLYRLASRPAQRVKLASNLKLFLRRSAVKVVRFAPFVKSLVIAIDPSLTWTLRGASSI</sequence>
<feature type="transmembrane region" description="Helical" evidence="1">
    <location>
        <begin position="54"/>
        <end position="78"/>
    </location>
</feature>
<dbReference type="EMBL" id="HBFQ01047468">
    <property type="protein sequence ID" value="CAD8859450.1"/>
    <property type="molecule type" value="Transcribed_RNA"/>
</dbReference>
<dbReference type="AlphaFoldDB" id="A0A7S1AMW2"/>
<accession>A0A7S1AMW2</accession>
<protein>
    <submittedName>
        <fullName evidence="2">Uncharacterized protein</fullName>
    </submittedName>
</protein>
<evidence type="ECO:0000256" key="1">
    <source>
        <dbReference type="SAM" id="Phobius"/>
    </source>
</evidence>
<keyword evidence="1" id="KW-0472">Membrane</keyword>
<gene>
    <name evidence="2" type="ORF">NSCI0253_LOCUS33804</name>
</gene>
<name>A0A7S1AMW2_NOCSC</name>
<organism evidence="2">
    <name type="scientific">Noctiluca scintillans</name>
    <name type="common">Sea sparkle</name>
    <name type="synonym">Red tide dinoflagellate</name>
    <dbReference type="NCBI Taxonomy" id="2966"/>
    <lineage>
        <taxon>Eukaryota</taxon>
        <taxon>Sar</taxon>
        <taxon>Alveolata</taxon>
        <taxon>Dinophyceae</taxon>
        <taxon>Noctilucales</taxon>
        <taxon>Noctilucaceae</taxon>
        <taxon>Noctiluca</taxon>
    </lineage>
</organism>
<reference evidence="2" key="1">
    <citation type="submission" date="2021-01" db="EMBL/GenBank/DDBJ databases">
        <authorList>
            <person name="Corre E."/>
            <person name="Pelletier E."/>
            <person name="Niang G."/>
            <person name="Scheremetjew M."/>
            <person name="Finn R."/>
            <person name="Kale V."/>
            <person name="Holt S."/>
            <person name="Cochrane G."/>
            <person name="Meng A."/>
            <person name="Brown T."/>
            <person name="Cohen L."/>
        </authorList>
    </citation>
    <scope>NUCLEOTIDE SEQUENCE</scope>
</reference>
<keyword evidence="1" id="KW-1133">Transmembrane helix</keyword>
<feature type="transmembrane region" description="Helical" evidence="1">
    <location>
        <begin position="123"/>
        <end position="145"/>
    </location>
</feature>
<proteinExistence type="predicted"/>
<feature type="transmembrane region" description="Helical" evidence="1">
    <location>
        <begin position="7"/>
        <end position="26"/>
    </location>
</feature>
<keyword evidence="1" id="KW-0812">Transmembrane</keyword>
<evidence type="ECO:0000313" key="2">
    <source>
        <dbReference type="EMBL" id="CAD8859450.1"/>
    </source>
</evidence>